<sequence>MAVANRTAISRALDFSRLSSSFVRTFSSSSPSTSSSNPNASPTSSQTKRRKKKKNLFEVVQFLPNWGVGYHVAKSHWDEISYQITKINLYKSGTHGKAWGIAHKNGTPIVEAPKKISGVHKRCWKYIASLPHSGESKTSAEVQTS</sequence>
<evidence type="ECO:0008006" key="4">
    <source>
        <dbReference type="Google" id="ProtNLM"/>
    </source>
</evidence>
<dbReference type="AlphaFoldDB" id="A0A0A0KH76"/>
<dbReference type="EMBL" id="CM002927">
    <property type="protein sequence ID" value="KGN47116.1"/>
    <property type="molecule type" value="Genomic_DNA"/>
</dbReference>
<dbReference type="KEGG" id="csv:101207989"/>
<dbReference type="PANTHER" id="PTHR35316:SF1">
    <property type="entry name" value="28S RIBOSOMAL S34 PROTEIN"/>
    <property type="match status" value="1"/>
</dbReference>
<dbReference type="OrthoDB" id="16434at2759"/>
<protein>
    <recommendedName>
        <fullName evidence="4">Mitochondrial 28S ribosomal protein S34</fullName>
    </recommendedName>
</protein>
<proteinExistence type="predicted"/>
<dbReference type="PANTHER" id="PTHR35316">
    <property type="entry name" value="28S RIBOSOMAL S34 PROTEIN"/>
    <property type="match status" value="1"/>
</dbReference>
<reference evidence="2 3" key="4">
    <citation type="journal article" date="2011" name="BMC Genomics">
        <title>RNA-Seq improves annotation of protein-coding genes in the cucumber genome.</title>
        <authorList>
            <person name="Li Z."/>
            <person name="Zhang Z."/>
            <person name="Yan P."/>
            <person name="Huang S."/>
            <person name="Fei Z."/>
            <person name="Lin K."/>
        </authorList>
    </citation>
    <scope>NUCLEOTIDE SEQUENCE [LARGE SCALE GENOMIC DNA]</scope>
    <source>
        <strain evidence="3">cv. 9930</strain>
    </source>
</reference>
<reference evidence="2 3" key="3">
    <citation type="journal article" date="2010" name="BMC Genomics">
        <title>Transcriptome sequencing and comparative analysis of cucumber flowers with different sex types.</title>
        <authorList>
            <person name="Guo S."/>
            <person name="Zheng Y."/>
            <person name="Joung J.G."/>
            <person name="Liu S."/>
            <person name="Zhang Z."/>
            <person name="Crasta O.R."/>
            <person name="Sobral B.W."/>
            <person name="Xu Y."/>
            <person name="Huang S."/>
            <person name="Fei Z."/>
        </authorList>
    </citation>
    <scope>NUCLEOTIDE SEQUENCE [LARGE SCALE GENOMIC DNA]</scope>
    <source>
        <strain evidence="3">cv. 9930</strain>
    </source>
</reference>
<dbReference type="Gramene" id="KGN47116">
    <property type="protein sequence ID" value="KGN47116"/>
    <property type="gene ID" value="Csa_6G188090"/>
</dbReference>
<dbReference type="InterPro" id="IPR032053">
    <property type="entry name" value="Ribosomal_mS34"/>
</dbReference>
<evidence type="ECO:0000256" key="1">
    <source>
        <dbReference type="SAM" id="MobiDB-lite"/>
    </source>
</evidence>
<organism evidence="2 3">
    <name type="scientific">Cucumis sativus</name>
    <name type="common">Cucumber</name>
    <dbReference type="NCBI Taxonomy" id="3659"/>
    <lineage>
        <taxon>Eukaryota</taxon>
        <taxon>Viridiplantae</taxon>
        <taxon>Streptophyta</taxon>
        <taxon>Embryophyta</taxon>
        <taxon>Tracheophyta</taxon>
        <taxon>Spermatophyta</taxon>
        <taxon>Magnoliopsida</taxon>
        <taxon>eudicotyledons</taxon>
        <taxon>Gunneridae</taxon>
        <taxon>Pentapetalae</taxon>
        <taxon>rosids</taxon>
        <taxon>fabids</taxon>
        <taxon>Cucurbitales</taxon>
        <taxon>Cucurbitaceae</taxon>
        <taxon>Benincaseae</taxon>
        <taxon>Cucumis</taxon>
    </lineage>
</organism>
<dbReference type="STRING" id="3659.A0A0A0KH76"/>
<feature type="region of interest" description="Disordered" evidence="1">
    <location>
        <begin position="26"/>
        <end position="53"/>
    </location>
</feature>
<reference evidence="2 3" key="1">
    <citation type="journal article" date="2009" name="Nat. Genet.">
        <title>The genome of the cucumber, Cucumis sativus L.</title>
        <authorList>
            <person name="Huang S."/>
            <person name="Li R."/>
            <person name="Zhang Z."/>
            <person name="Li L."/>
            <person name="Gu X."/>
            <person name="Fan W."/>
            <person name="Lucas W.J."/>
            <person name="Wang X."/>
            <person name="Xie B."/>
            <person name="Ni P."/>
            <person name="Ren Y."/>
            <person name="Zhu H."/>
            <person name="Li J."/>
            <person name="Lin K."/>
            <person name="Jin W."/>
            <person name="Fei Z."/>
            <person name="Li G."/>
            <person name="Staub J."/>
            <person name="Kilian A."/>
            <person name="van der Vossen E.A."/>
            <person name="Wu Y."/>
            <person name="Guo J."/>
            <person name="He J."/>
            <person name="Jia Z."/>
            <person name="Ren Y."/>
            <person name="Tian G."/>
            <person name="Lu Y."/>
            <person name="Ruan J."/>
            <person name="Qian W."/>
            <person name="Wang M."/>
            <person name="Huang Q."/>
            <person name="Li B."/>
            <person name="Xuan Z."/>
            <person name="Cao J."/>
            <person name="Asan"/>
            <person name="Wu Z."/>
            <person name="Zhang J."/>
            <person name="Cai Q."/>
            <person name="Bai Y."/>
            <person name="Zhao B."/>
            <person name="Han Y."/>
            <person name="Li Y."/>
            <person name="Li X."/>
            <person name="Wang S."/>
            <person name="Shi Q."/>
            <person name="Liu S."/>
            <person name="Cho W.K."/>
            <person name="Kim J.Y."/>
            <person name="Xu Y."/>
            <person name="Heller-Uszynska K."/>
            <person name="Miao H."/>
            <person name="Cheng Z."/>
            <person name="Zhang S."/>
            <person name="Wu J."/>
            <person name="Yang Y."/>
            <person name="Kang H."/>
            <person name="Li M."/>
            <person name="Liang H."/>
            <person name="Ren X."/>
            <person name="Shi Z."/>
            <person name="Wen M."/>
            <person name="Jian M."/>
            <person name="Yang H."/>
            <person name="Zhang G."/>
            <person name="Yang Z."/>
            <person name="Chen R."/>
            <person name="Liu S."/>
            <person name="Li J."/>
            <person name="Ma L."/>
            <person name="Liu H."/>
            <person name="Zhou Y."/>
            <person name="Zhao J."/>
            <person name="Fang X."/>
            <person name="Li G."/>
            <person name="Fang L."/>
            <person name="Li Y."/>
            <person name="Liu D."/>
            <person name="Zheng H."/>
            <person name="Zhang Y."/>
            <person name="Qin N."/>
            <person name="Li Z."/>
            <person name="Yang G."/>
            <person name="Yang S."/>
            <person name="Bolund L."/>
            <person name="Kristiansen K."/>
            <person name="Zheng H."/>
            <person name="Li S."/>
            <person name="Zhang X."/>
            <person name="Yang H."/>
            <person name="Wang J."/>
            <person name="Sun R."/>
            <person name="Zhang B."/>
            <person name="Jiang S."/>
            <person name="Wang J."/>
            <person name="Du Y."/>
            <person name="Li S."/>
        </authorList>
    </citation>
    <scope>NUCLEOTIDE SEQUENCE [LARGE SCALE GENOMIC DNA]</scope>
    <source>
        <strain evidence="3">cv. 9930</strain>
    </source>
</reference>
<keyword evidence="3" id="KW-1185">Reference proteome</keyword>
<dbReference type="Proteomes" id="UP000029981">
    <property type="component" value="Chromosome 6"/>
</dbReference>
<evidence type="ECO:0000313" key="2">
    <source>
        <dbReference type="EMBL" id="KGN47116.1"/>
    </source>
</evidence>
<dbReference type="GO" id="GO:0005739">
    <property type="term" value="C:mitochondrion"/>
    <property type="evidence" value="ECO:0007669"/>
    <property type="project" value="InterPro"/>
</dbReference>
<dbReference type="Pfam" id="PF16053">
    <property type="entry name" value="MRP-S34"/>
    <property type="match status" value="1"/>
</dbReference>
<feature type="compositionally biased region" description="Low complexity" evidence="1">
    <location>
        <begin position="26"/>
        <end position="45"/>
    </location>
</feature>
<reference evidence="2 3" key="2">
    <citation type="journal article" date="2009" name="PLoS ONE">
        <title>An integrated genetic and cytogenetic map of the cucumber genome.</title>
        <authorList>
            <person name="Ren Y."/>
            <person name="Zhang Z."/>
            <person name="Liu J."/>
            <person name="Staub J.E."/>
            <person name="Han Y."/>
            <person name="Cheng Z."/>
            <person name="Li X."/>
            <person name="Lu J."/>
            <person name="Miao H."/>
            <person name="Kang H."/>
            <person name="Xie B."/>
            <person name="Gu X."/>
            <person name="Wang X."/>
            <person name="Du Y."/>
            <person name="Jin W."/>
            <person name="Huang S."/>
        </authorList>
    </citation>
    <scope>NUCLEOTIDE SEQUENCE [LARGE SCALE GENOMIC DNA]</scope>
    <source>
        <strain evidence="3">cv. 9930</strain>
    </source>
</reference>
<evidence type="ECO:0000313" key="3">
    <source>
        <dbReference type="Proteomes" id="UP000029981"/>
    </source>
</evidence>
<accession>A0A0A0KH76</accession>
<gene>
    <name evidence="2" type="ORF">Csa_6G188090</name>
</gene>
<name>A0A0A0KH76_CUCSA</name>
<dbReference type="GO" id="GO:0003735">
    <property type="term" value="F:structural constituent of ribosome"/>
    <property type="evidence" value="ECO:0007669"/>
    <property type="project" value="InterPro"/>
</dbReference>
<dbReference type="OMA" id="AWGIAYK"/>
<dbReference type="eggNOG" id="ENOG502S1C1">
    <property type="taxonomic scope" value="Eukaryota"/>
</dbReference>